<keyword evidence="2" id="KW-0812">Transmembrane</keyword>
<protein>
    <submittedName>
        <fullName evidence="3">Uncharacterized protein</fullName>
    </submittedName>
</protein>
<name>A0ABS2MWD2_9BACI</name>
<reference evidence="3 4" key="1">
    <citation type="submission" date="2021-01" db="EMBL/GenBank/DDBJ databases">
        <title>Genomic Encyclopedia of Type Strains, Phase IV (KMG-IV): sequencing the most valuable type-strain genomes for metagenomic binning, comparative biology and taxonomic classification.</title>
        <authorList>
            <person name="Goeker M."/>
        </authorList>
    </citation>
    <scope>NUCLEOTIDE SEQUENCE [LARGE SCALE GENOMIC DNA]</scope>
    <source>
        <strain evidence="3 4">DSM 23711</strain>
    </source>
</reference>
<proteinExistence type="predicted"/>
<organism evidence="3 4">
    <name type="scientific">Aquibacillus albus</name>
    <dbReference type="NCBI Taxonomy" id="1168171"/>
    <lineage>
        <taxon>Bacteria</taxon>
        <taxon>Bacillati</taxon>
        <taxon>Bacillota</taxon>
        <taxon>Bacilli</taxon>
        <taxon>Bacillales</taxon>
        <taxon>Bacillaceae</taxon>
        <taxon>Aquibacillus</taxon>
    </lineage>
</organism>
<gene>
    <name evidence="3" type="ORF">JOC48_000677</name>
</gene>
<evidence type="ECO:0000313" key="4">
    <source>
        <dbReference type="Proteomes" id="UP001296943"/>
    </source>
</evidence>
<feature type="region of interest" description="Disordered" evidence="1">
    <location>
        <begin position="62"/>
        <end position="97"/>
    </location>
</feature>
<sequence length="329" mass="37149">MEEKKKFYQKLWFAWVMLILFAPVGIFFMWKYKHHGTILRSIATIVFGIGFLITAFGENTETTDAENDNASSEETEESNGEQQVNATVDEAEEQEEQDNLEEITFEIDESITFEDDKVIVSGTTNLADGAIVTLEVSHIEDFEYMDDAAFEVKDGQFNGEIDVSEYPEGEIHAFLGTAVFDLPDGAYGDEYGKDYVFVGDKVNSNIETDFLIYTATADFEKTLSLEEKKANAKTMEYGQLEKNPDRHKGEYVTFTGEILEIGEDSGYTIMRIAVDDWYEDILWVEQEGYNDFISGDIVTIYGEVFGSVSYTSQAGWDITIPGIMADIVE</sequence>
<comment type="caution">
    <text evidence="3">The sequence shown here is derived from an EMBL/GenBank/DDBJ whole genome shotgun (WGS) entry which is preliminary data.</text>
</comment>
<dbReference type="EMBL" id="JAFBDR010000002">
    <property type="protein sequence ID" value="MBM7570199.1"/>
    <property type="molecule type" value="Genomic_DNA"/>
</dbReference>
<dbReference type="RefSeq" id="WP_204497621.1">
    <property type="nucleotide sequence ID" value="NZ_JAFBDR010000002.1"/>
</dbReference>
<evidence type="ECO:0000256" key="1">
    <source>
        <dbReference type="SAM" id="MobiDB-lite"/>
    </source>
</evidence>
<keyword evidence="4" id="KW-1185">Reference proteome</keyword>
<keyword evidence="2" id="KW-0472">Membrane</keyword>
<evidence type="ECO:0000313" key="3">
    <source>
        <dbReference type="EMBL" id="MBM7570199.1"/>
    </source>
</evidence>
<evidence type="ECO:0000256" key="2">
    <source>
        <dbReference type="SAM" id="Phobius"/>
    </source>
</evidence>
<feature type="transmembrane region" description="Helical" evidence="2">
    <location>
        <begin position="12"/>
        <end position="30"/>
    </location>
</feature>
<feature type="transmembrane region" description="Helical" evidence="2">
    <location>
        <begin position="37"/>
        <end position="57"/>
    </location>
</feature>
<keyword evidence="2" id="KW-1133">Transmembrane helix</keyword>
<feature type="compositionally biased region" description="Acidic residues" evidence="1">
    <location>
        <begin position="62"/>
        <end position="79"/>
    </location>
</feature>
<accession>A0ABS2MWD2</accession>
<dbReference type="Proteomes" id="UP001296943">
    <property type="component" value="Unassembled WGS sequence"/>
</dbReference>